<evidence type="ECO:0000256" key="4">
    <source>
        <dbReference type="ARBA" id="ARBA00022989"/>
    </source>
</evidence>
<dbReference type="Pfam" id="PF04024">
    <property type="entry name" value="PspC"/>
    <property type="match status" value="1"/>
</dbReference>
<dbReference type="PANTHER" id="PTHR33885:SF3">
    <property type="entry name" value="PHAGE SHOCK PROTEIN C"/>
    <property type="match status" value="1"/>
</dbReference>
<comment type="subcellular location">
    <subcellularLocation>
        <location evidence="1">Cell membrane</location>
        <topology evidence="1">Single-pass membrane protein</topology>
    </subcellularLocation>
</comment>
<keyword evidence="4 7" id="KW-1133">Transmembrane helix</keyword>
<sequence length="96" mass="10458">MNAVKGWTGEADGVHPAVRPTGDYGPGMAGELARLTRPRQGRWIAGVCLGIARRYGWNPALVRLAFVASCLLPGPQVLVYLLLWMIMPGEGRASRW</sequence>
<name>A0A1M5LSD1_STRHI</name>
<evidence type="ECO:0000256" key="1">
    <source>
        <dbReference type="ARBA" id="ARBA00004162"/>
    </source>
</evidence>
<organism evidence="9 10">
    <name type="scientific">Streptoalloteichus hindustanus</name>
    <dbReference type="NCBI Taxonomy" id="2017"/>
    <lineage>
        <taxon>Bacteria</taxon>
        <taxon>Bacillati</taxon>
        <taxon>Actinomycetota</taxon>
        <taxon>Actinomycetes</taxon>
        <taxon>Pseudonocardiales</taxon>
        <taxon>Pseudonocardiaceae</taxon>
        <taxon>Streptoalloteichus</taxon>
    </lineage>
</organism>
<evidence type="ECO:0000256" key="7">
    <source>
        <dbReference type="SAM" id="Phobius"/>
    </source>
</evidence>
<evidence type="ECO:0000256" key="3">
    <source>
        <dbReference type="ARBA" id="ARBA00022692"/>
    </source>
</evidence>
<evidence type="ECO:0000259" key="8">
    <source>
        <dbReference type="Pfam" id="PF04024"/>
    </source>
</evidence>
<dbReference type="GO" id="GO:0005886">
    <property type="term" value="C:plasma membrane"/>
    <property type="evidence" value="ECO:0007669"/>
    <property type="project" value="UniProtKB-SubCell"/>
</dbReference>
<dbReference type="EMBL" id="FQVN01000012">
    <property type="protein sequence ID" value="SHG67921.1"/>
    <property type="molecule type" value="Genomic_DNA"/>
</dbReference>
<evidence type="ECO:0000256" key="5">
    <source>
        <dbReference type="ARBA" id="ARBA00023136"/>
    </source>
</evidence>
<evidence type="ECO:0000256" key="2">
    <source>
        <dbReference type="ARBA" id="ARBA00022475"/>
    </source>
</evidence>
<evidence type="ECO:0000313" key="9">
    <source>
        <dbReference type="EMBL" id="SHG67921.1"/>
    </source>
</evidence>
<accession>A0A1M5LSD1</accession>
<evidence type="ECO:0000256" key="6">
    <source>
        <dbReference type="SAM" id="MobiDB-lite"/>
    </source>
</evidence>
<dbReference type="STRING" id="2017.SAMN05444320_11241"/>
<feature type="region of interest" description="Disordered" evidence="6">
    <location>
        <begin position="1"/>
        <end position="22"/>
    </location>
</feature>
<proteinExistence type="predicted"/>
<reference evidence="9 10" key="1">
    <citation type="submission" date="2016-11" db="EMBL/GenBank/DDBJ databases">
        <authorList>
            <person name="Jaros S."/>
            <person name="Januszkiewicz K."/>
            <person name="Wedrychowicz H."/>
        </authorList>
    </citation>
    <scope>NUCLEOTIDE SEQUENCE [LARGE SCALE GENOMIC DNA]</scope>
    <source>
        <strain evidence="9 10">DSM 44523</strain>
    </source>
</reference>
<keyword evidence="10" id="KW-1185">Reference proteome</keyword>
<keyword evidence="3 7" id="KW-0812">Transmembrane</keyword>
<dbReference type="PANTHER" id="PTHR33885">
    <property type="entry name" value="PHAGE SHOCK PROTEIN C"/>
    <property type="match status" value="1"/>
</dbReference>
<dbReference type="AlphaFoldDB" id="A0A1M5LSD1"/>
<feature type="domain" description="Phage shock protein PspC N-terminal" evidence="8">
    <location>
        <begin position="34"/>
        <end position="89"/>
    </location>
</feature>
<dbReference type="InterPro" id="IPR052027">
    <property type="entry name" value="PspC"/>
</dbReference>
<keyword evidence="5 7" id="KW-0472">Membrane</keyword>
<feature type="transmembrane region" description="Helical" evidence="7">
    <location>
        <begin position="64"/>
        <end position="86"/>
    </location>
</feature>
<gene>
    <name evidence="9" type="ORF">SAMN05444320_11241</name>
</gene>
<dbReference type="Proteomes" id="UP000184501">
    <property type="component" value="Unassembled WGS sequence"/>
</dbReference>
<dbReference type="InterPro" id="IPR007168">
    <property type="entry name" value="Phageshock_PspC_N"/>
</dbReference>
<keyword evidence="2" id="KW-1003">Cell membrane</keyword>
<evidence type="ECO:0000313" key="10">
    <source>
        <dbReference type="Proteomes" id="UP000184501"/>
    </source>
</evidence>
<protein>
    <submittedName>
        <fullName evidence="9">Phage shock protein C (PspC) family protein</fullName>
    </submittedName>
</protein>